<accession>A0A2H0YSN0</accession>
<evidence type="ECO:0000313" key="1">
    <source>
        <dbReference type="EMBL" id="PIS41436.1"/>
    </source>
</evidence>
<name>A0A2H0YSN0_9BACT</name>
<gene>
    <name evidence="1" type="ORF">COT25_03135</name>
</gene>
<dbReference type="AlphaFoldDB" id="A0A2H0YSN0"/>
<protein>
    <recommendedName>
        <fullName evidence="3">Nucleotidyltransferase</fullName>
    </recommendedName>
</protein>
<organism evidence="1 2">
    <name type="scientific">Candidatus Kerfeldbacteria bacterium CG08_land_8_20_14_0_20_42_7</name>
    <dbReference type="NCBI Taxonomy" id="2014245"/>
    <lineage>
        <taxon>Bacteria</taxon>
        <taxon>Candidatus Kerfeldiibacteriota</taxon>
    </lineage>
</organism>
<reference evidence="2" key="1">
    <citation type="submission" date="2017-09" db="EMBL/GenBank/DDBJ databases">
        <title>Depth-based differentiation of microbial function through sediment-hosted aquifers and enrichment of novel symbionts in the deep terrestrial subsurface.</title>
        <authorList>
            <person name="Probst A.J."/>
            <person name="Ladd B."/>
            <person name="Jarett J.K."/>
            <person name="Geller-Mcgrath D.E."/>
            <person name="Sieber C.M.K."/>
            <person name="Emerson J.B."/>
            <person name="Anantharaman K."/>
            <person name="Thomas B.C."/>
            <person name="Malmstrom R."/>
            <person name="Stieglmeier M."/>
            <person name="Klingl A."/>
            <person name="Woyke T."/>
            <person name="Ryan C.M."/>
            <person name="Banfield J.F."/>
        </authorList>
    </citation>
    <scope>NUCLEOTIDE SEQUENCE [LARGE SCALE GENOMIC DNA]</scope>
</reference>
<proteinExistence type="predicted"/>
<sequence>MDTHIQEGILSTVAFFDAIDTALTDTEVYELEFDAPKKPTVSQYDDALKYLLMSQALVQSGPFVVLPGREQLIDERIERGLLSEEKFTRAVRVTRFLRFIPFIRMVGVCNTLSFEMSRADGDIDIFIVAEKSRVHIVHMLTTVVLHILGMRRHGFHIANRLCLSFYVATDGLDVHRFALAPRDPYLAQWIRHVIPIFSIHQTAEKYWQANSDWLRTYFSDAYPYTPTIRRRVPDSFISMIIRRTAEVCLLPFAPLLERTRFVTQLRKLKRSASRRMRTQPHDVVVDERTLKFHEEDRRAFYRTKMEQKVADILGATHI</sequence>
<comment type="caution">
    <text evidence="1">The sequence shown here is derived from an EMBL/GenBank/DDBJ whole genome shotgun (WGS) entry which is preliminary data.</text>
</comment>
<dbReference type="EMBL" id="PEXV01000105">
    <property type="protein sequence ID" value="PIS41436.1"/>
    <property type="molecule type" value="Genomic_DNA"/>
</dbReference>
<dbReference type="Proteomes" id="UP000228711">
    <property type="component" value="Unassembled WGS sequence"/>
</dbReference>
<evidence type="ECO:0000313" key="2">
    <source>
        <dbReference type="Proteomes" id="UP000228711"/>
    </source>
</evidence>
<evidence type="ECO:0008006" key="3">
    <source>
        <dbReference type="Google" id="ProtNLM"/>
    </source>
</evidence>